<dbReference type="SUPFAM" id="SSF51215">
    <property type="entry name" value="Regulatory protein AraC"/>
    <property type="match status" value="1"/>
</dbReference>
<evidence type="ECO:0000256" key="3">
    <source>
        <dbReference type="ARBA" id="ARBA00023163"/>
    </source>
</evidence>
<keyword evidence="1" id="KW-0805">Transcription regulation</keyword>
<dbReference type="PANTHER" id="PTHR43280:SF28">
    <property type="entry name" value="HTH-TYPE TRANSCRIPTIONAL ACTIVATOR RHAS"/>
    <property type="match status" value="1"/>
</dbReference>
<dbReference type="PROSITE" id="PS00041">
    <property type="entry name" value="HTH_ARAC_FAMILY_1"/>
    <property type="match status" value="1"/>
</dbReference>
<dbReference type="Gene3D" id="1.10.10.60">
    <property type="entry name" value="Homeodomain-like"/>
    <property type="match status" value="2"/>
</dbReference>
<comment type="caution">
    <text evidence="6">The sequence shown here is derived from an EMBL/GenBank/DDBJ whole genome shotgun (WGS) entry which is preliminary data.</text>
</comment>
<dbReference type="InterPro" id="IPR037923">
    <property type="entry name" value="HTH-like"/>
</dbReference>
<feature type="domain" description="Fe/B12 periplasmic-binding" evidence="5">
    <location>
        <begin position="280"/>
        <end position="542"/>
    </location>
</feature>
<accession>A0A926NS07</accession>
<dbReference type="SUPFAM" id="SSF53807">
    <property type="entry name" value="Helical backbone' metal receptor"/>
    <property type="match status" value="1"/>
</dbReference>
<feature type="domain" description="HTH araC/xylS-type" evidence="4">
    <location>
        <begin position="178"/>
        <end position="276"/>
    </location>
</feature>
<dbReference type="Pfam" id="PF01497">
    <property type="entry name" value="Peripla_BP_2"/>
    <property type="match status" value="1"/>
</dbReference>
<keyword evidence="3" id="KW-0804">Transcription</keyword>
<dbReference type="RefSeq" id="WP_191161399.1">
    <property type="nucleotide sequence ID" value="NZ_JACXAI010000037.1"/>
</dbReference>
<protein>
    <submittedName>
        <fullName evidence="6">AraC family transcriptional regulator</fullName>
    </submittedName>
</protein>
<reference evidence="6" key="1">
    <citation type="submission" date="2020-09" db="EMBL/GenBank/DDBJ databases">
        <title>A novel bacterium of genus Bacillus, isolated from South China Sea.</title>
        <authorList>
            <person name="Huang H."/>
            <person name="Mo K."/>
            <person name="Hu Y."/>
        </authorList>
    </citation>
    <scope>NUCLEOTIDE SEQUENCE</scope>
    <source>
        <strain evidence="6">IB182487</strain>
    </source>
</reference>
<keyword evidence="7" id="KW-1185">Reference proteome</keyword>
<dbReference type="SMART" id="SM00342">
    <property type="entry name" value="HTH_ARAC"/>
    <property type="match status" value="1"/>
</dbReference>
<keyword evidence="2" id="KW-0238">DNA-binding</keyword>
<dbReference type="Proteomes" id="UP000626844">
    <property type="component" value="Unassembled WGS sequence"/>
</dbReference>
<gene>
    <name evidence="6" type="ORF">IC621_21705</name>
</gene>
<sequence length="544" mass="63854">MIHNQKNQQEQLDDETMWNDLFYQVMEINRVKVNEVPSRLTNSFELIIVKEGKALMKLEQERFFLQAQDICVVHPSQVYSIQAKYDEYIEYTLCKFDVISKDGGFASLQDNHPFPLKGKQTVGQFPAILDVTEALYRLKSSVESLGLFHKRILFEQLIYLIVKNKKTPVEKDTLKAIEETRLFLENHFYENLSVDMLASKAEISPKYFSELFKKEYGISVSNYLTRLRVNKAKFLLVKSEDKIRDIASHVGYSDEFYLSRKFKQTVGISPSMYRKKRKKKVAAYDLSTTGHLLALNICPYAAPIHPKWTSHYYQNHRHEIPVHLSAFQINKDWKVNIETLLRNPPDLIISKDGVTEKERKLLSQIAPVFYYSQALNWREQLLLIAQHLGEEQEAEEWLQTYERYAVYTRNQLKKQVGKETFLPLRFYRGTLYFDHSSTIMEVFFGDLQMNAELFNDYKPHKQAISLAELADFNPDRLLLNICQESKTIESWESLQNRAIWNDLKAVRYHHVYKSSSDPWREYSASAHERVLKETLTLFGDCSKV</sequence>
<evidence type="ECO:0000313" key="7">
    <source>
        <dbReference type="Proteomes" id="UP000626844"/>
    </source>
</evidence>
<dbReference type="AlphaFoldDB" id="A0A926NS07"/>
<proteinExistence type="predicted"/>
<evidence type="ECO:0000256" key="1">
    <source>
        <dbReference type="ARBA" id="ARBA00023015"/>
    </source>
</evidence>
<dbReference type="EMBL" id="JACXAI010000037">
    <property type="protein sequence ID" value="MBD1382821.1"/>
    <property type="molecule type" value="Genomic_DNA"/>
</dbReference>
<dbReference type="PROSITE" id="PS50983">
    <property type="entry name" value="FE_B12_PBP"/>
    <property type="match status" value="1"/>
</dbReference>
<evidence type="ECO:0000259" key="5">
    <source>
        <dbReference type="PROSITE" id="PS50983"/>
    </source>
</evidence>
<evidence type="ECO:0000313" key="6">
    <source>
        <dbReference type="EMBL" id="MBD1382821.1"/>
    </source>
</evidence>
<dbReference type="InterPro" id="IPR002491">
    <property type="entry name" value="ABC_transptr_periplasmic_BD"/>
</dbReference>
<dbReference type="Gene3D" id="3.40.50.1980">
    <property type="entry name" value="Nitrogenase molybdenum iron protein domain"/>
    <property type="match status" value="2"/>
</dbReference>
<dbReference type="InterPro" id="IPR009057">
    <property type="entry name" value="Homeodomain-like_sf"/>
</dbReference>
<dbReference type="GO" id="GO:0043565">
    <property type="term" value="F:sequence-specific DNA binding"/>
    <property type="evidence" value="ECO:0007669"/>
    <property type="project" value="InterPro"/>
</dbReference>
<dbReference type="SUPFAM" id="SSF46689">
    <property type="entry name" value="Homeodomain-like"/>
    <property type="match status" value="2"/>
</dbReference>
<dbReference type="GO" id="GO:0003700">
    <property type="term" value="F:DNA-binding transcription factor activity"/>
    <property type="evidence" value="ECO:0007669"/>
    <property type="project" value="InterPro"/>
</dbReference>
<dbReference type="InterPro" id="IPR018060">
    <property type="entry name" value="HTH_AraC"/>
</dbReference>
<dbReference type="PANTHER" id="PTHR43280">
    <property type="entry name" value="ARAC-FAMILY TRANSCRIPTIONAL REGULATOR"/>
    <property type="match status" value="1"/>
</dbReference>
<organism evidence="6 7">
    <name type="scientific">Metabacillus arenae</name>
    <dbReference type="NCBI Taxonomy" id="2771434"/>
    <lineage>
        <taxon>Bacteria</taxon>
        <taxon>Bacillati</taxon>
        <taxon>Bacillota</taxon>
        <taxon>Bacilli</taxon>
        <taxon>Bacillales</taxon>
        <taxon>Bacillaceae</taxon>
        <taxon>Metabacillus</taxon>
    </lineage>
</organism>
<evidence type="ECO:0000256" key="2">
    <source>
        <dbReference type="ARBA" id="ARBA00023125"/>
    </source>
</evidence>
<evidence type="ECO:0000259" key="4">
    <source>
        <dbReference type="PROSITE" id="PS01124"/>
    </source>
</evidence>
<name>A0A926NS07_9BACI</name>
<dbReference type="InterPro" id="IPR018062">
    <property type="entry name" value="HTH_AraC-typ_CS"/>
</dbReference>
<dbReference type="PROSITE" id="PS01124">
    <property type="entry name" value="HTH_ARAC_FAMILY_2"/>
    <property type="match status" value="1"/>
</dbReference>
<dbReference type="Pfam" id="PF12833">
    <property type="entry name" value="HTH_18"/>
    <property type="match status" value="1"/>
</dbReference>